<dbReference type="GO" id="GO:0005634">
    <property type="term" value="C:nucleus"/>
    <property type="evidence" value="ECO:0007669"/>
    <property type="project" value="UniProtKB-SubCell"/>
</dbReference>
<dbReference type="GO" id="GO:0006508">
    <property type="term" value="P:proteolysis"/>
    <property type="evidence" value="ECO:0007669"/>
    <property type="project" value="UniProtKB-KW"/>
</dbReference>
<keyword evidence="4" id="KW-0238">DNA-binding</keyword>
<evidence type="ECO:0000259" key="7">
    <source>
        <dbReference type="SMART" id="SM00906"/>
    </source>
</evidence>
<dbReference type="Gene3D" id="4.10.240.10">
    <property type="entry name" value="Zn(2)-C6 fungal-type DNA-binding domain"/>
    <property type="match status" value="1"/>
</dbReference>
<keyword evidence="2" id="KW-0479">Metal-binding</keyword>
<dbReference type="EMBL" id="QGMK01001288">
    <property type="protein sequence ID" value="TVY71270.1"/>
    <property type="molecule type" value="Genomic_DNA"/>
</dbReference>
<keyword evidence="3" id="KW-0805">Transcription regulation</keyword>
<dbReference type="SMART" id="SM00906">
    <property type="entry name" value="Fungal_trans"/>
    <property type="match status" value="1"/>
</dbReference>
<evidence type="ECO:0000256" key="1">
    <source>
        <dbReference type="ARBA" id="ARBA00004123"/>
    </source>
</evidence>
<dbReference type="InterPro" id="IPR051089">
    <property type="entry name" value="prtT"/>
</dbReference>
<keyword evidence="9" id="KW-1185">Reference proteome</keyword>
<dbReference type="CDD" id="cd00067">
    <property type="entry name" value="GAL4"/>
    <property type="match status" value="1"/>
</dbReference>
<protein>
    <submittedName>
        <fullName evidence="8">Transcriptional activator of proteases prtT</fullName>
    </submittedName>
</protein>
<evidence type="ECO:0000313" key="9">
    <source>
        <dbReference type="Proteomes" id="UP000469558"/>
    </source>
</evidence>
<dbReference type="GO" id="GO:0006351">
    <property type="term" value="P:DNA-templated transcription"/>
    <property type="evidence" value="ECO:0007669"/>
    <property type="project" value="InterPro"/>
</dbReference>
<accession>A0A8T9BY59</accession>
<dbReference type="GO" id="GO:0008233">
    <property type="term" value="F:peptidase activity"/>
    <property type="evidence" value="ECO:0007669"/>
    <property type="project" value="UniProtKB-KW"/>
</dbReference>
<dbReference type="OrthoDB" id="4060227at2759"/>
<comment type="subcellular location">
    <subcellularLocation>
        <location evidence="1">Nucleus</location>
    </subcellularLocation>
</comment>
<dbReference type="PANTHER" id="PTHR31845">
    <property type="entry name" value="FINGER DOMAIN PROTEIN, PUTATIVE-RELATED"/>
    <property type="match status" value="1"/>
</dbReference>
<feature type="non-terminal residue" evidence="8">
    <location>
        <position position="1"/>
    </location>
</feature>
<organism evidence="8 9">
    <name type="scientific">Lachnellula suecica</name>
    <dbReference type="NCBI Taxonomy" id="602035"/>
    <lineage>
        <taxon>Eukaryota</taxon>
        <taxon>Fungi</taxon>
        <taxon>Dikarya</taxon>
        <taxon>Ascomycota</taxon>
        <taxon>Pezizomycotina</taxon>
        <taxon>Leotiomycetes</taxon>
        <taxon>Helotiales</taxon>
        <taxon>Lachnaceae</taxon>
        <taxon>Lachnellula</taxon>
    </lineage>
</organism>
<dbReference type="CDD" id="cd12148">
    <property type="entry name" value="fungal_TF_MHR"/>
    <property type="match status" value="1"/>
</dbReference>
<evidence type="ECO:0000256" key="3">
    <source>
        <dbReference type="ARBA" id="ARBA00023015"/>
    </source>
</evidence>
<evidence type="ECO:0000256" key="2">
    <source>
        <dbReference type="ARBA" id="ARBA00022723"/>
    </source>
</evidence>
<keyword evidence="6" id="KW-0539">Nucleus</keyword>
<evidence type="ECO:0000256" key="6">
    <source>
        <dbReference type="ARBA" id="ARBA00023242"/>
    </source>
</evidence>
<dbReference type="GO" id="GO:0000976">
    <property type="term" value="F:transcription cis-regulatory region binding"/>
    <property type="evidence" value="ECO:0007669"/>
    <property type="project" value="TreeGrafter"/>
</dbReference>
<gene>
    <name evidence="8" type="primary">prtT</name>
    <name evidence="8" type="ORF">LSUE1_G006345</name>
</gene>
<dbReference type="InterPro" id="IPR036864">
    <property type="entry name" value="Zn2-C6_fun-type_DNA-bd_sf"/>
</dbReference>
<sequence length="617" mass="68744">SKKIKCDLEPSEGSVCTRCARKSLRCVVNKNLQTLLEEGTEWQSSMEQSSKCLKLAVSRILSTLELPPLESFMGISADSRASVSFSGPDADATPRSQNAALTMAMTRENSREPESNDSLPSAPMGTLFEVTKLRNLRSNPQRRTQNPRPSVLQNDFISKGRIAEADADELFGIFNRSLNHYLWGGVALVHDSLRSVRESSSLLLAAILTVTALHIPGKEESFDLCYAEFTSLVSESMLDRYHSLDGIRALCIGAFWLSDLSWKLSGHAVRIATELNLHQSYARVMRGSLEHFEASRLWYFLYVCDHHFSIAYGRPPVIHEDAAITNHDQFLQLPGISQADLRLHSQVAVFIILTRVYNFFGPDVEHSLSESDVVHLQQFNKDLDSWRIAWEPQLAPNTFIATYPSKGVALHHNFAKLQLNSLSLRGISEAAASSMTAERRDSANTAISAAIMILTMVLDEADIRNSVVGVPIYLHTMITYSAIFLLKAQQKCSHFQLATDSILIRNLVTRTIELLNGAKAGKRHLSCHIASGLKETLERFTAFPVSGQQDTRSVQASYPVPSHFGLPSTHSGYDMNPQHDTFGLYDGSFPPYDEQSFPFGFFDVLSTVHFDFGLHNQ</sequence>
<dbReference type="GO" id="GO:0000981">
    <property type="term" value="F:DNA-binding transcription factor activity, RNA polymerase II-specific"/>
    <property type="evidence" value="ECO:0007669"/>
    <property type="project" value="InterPro"/>
</dbReference>
<evidence type="ECO:0000313" key="8">
    <source>
        <dbReference type="EMBL" id="TVY71270.1"/>
    </source>
</evidence>
<dbReference type="PANTHER" id="PTHR31845:SF17">
    <property type="entry name" value="ZN(II)2CYS6 TRANSCRIPTION FACTOR (EUROFUNG)"/>
    <property type="match status" value="1"/>
</dbReference>
<dbReference type="AlphaFoldDB" id="A0A8T9BY59"/>
<dbReference type="InterPro" id="IPR007219">
    <property type="entry name" value="XnlR_reg_dom"/>
</dbReference>
<dbReference type="InterPro" id="IPR001138">
    <property type="entry name" value="Zn2Cys6_DnaBD"/>
</dbReference>
<feature type="domain" description="Xylanolytic transcriptional activator regulatory" evidence="7">
    <location>
        <begin position="261"/>
        <end position="334"/>
    </location>
</feature>
<evidence type="ECO:0000256" key="4">
    <source>
        <dbReference type="ARBA" id="ARBA00023125"/>
    </source>
</evidence>
<keyword evidence="8" id="KW-0645">Protease</keyword>
<comment type="caution">
    <text evidence="8">The sequence shown here is derived from an EMBL/GenBank/DDBJ whole genome shotgun (WGS) entry which is preliminary data.</text>
</comment>
<dbReference type="Pfam" id="PF04082">
    <property type="entry name" value="Fungal_trans"/>
    <property type="match status" value="1"/>
</dbReference>
<dbReference type="Proteomes" id="UP000469558">
    <property type="component" value="Unassembled WGS sequence"/>
</dbReference>
<keyword evidence="8" id="KW-0378">Hydrolase</keyword>
<name>A0A8T9BY59_9HELO</name>
<dbReference type="GO" id="GO:0008270">
    <property type="term" value="F:zinc ion binding"/>
    <property type="evidence" value="ECO:0007669"/>
    <property type="project" value="InterPro"/>
</dbReference>
<keyword evidence="5" id="KW-0804">Transcription</keyword>
<reference evidence="8 9" key="1">
    <citation type="submission" date="2018-05" db="EMBL/GenBank/DDBJ databases">
        <title>Genome sequencing and assembly of the regulated plant pathogen Lachnellula willkommii and related sister species for the development of diagnostic species identification markers.</title>
        <authorList>
            <person name="Giroux E."/>
            <person name="Bilodeau G."/>
        </authorList>
    </citation>
    <scope>NUCLEOTIDE SEQUENCE [LARGE SCALE GENOMIC DNA]</scope>
    <source>
        <strain evidence="8 9">CBS 268.59</strain>
    </source>
</reference>
<evidence type="ECO:0000256" key="5">
    <source>
        <dbReference type="ARBA" id="ARBA00023163"/>
    </source>
</evidence>
<proteinExistence type="predicted"/>